<reference evidence="2" key="1">
    <citation type="submission" date="2023-10" db="EMBL/GenBank/DDBJ databases">
        <title>Genome assembly of Pristionchus species.</title>
        <authorList>
            <person name="Yoshida K."/>
            <person name="Sommer R.J."/>
        </authorList>
    </citation>
    <scope>NUCLEOTIDE SEQUENCE</scope>
    <source>
        <strain evidence="2">RS0144</strain>
    </source>
</reference>
<name>A0AAV5UDS1_9BILA</name>
<feature type="region of interest" description="Disordered" evidence="1">
    <location>
        <begin position="111"/>
        <end position="175"/>
    </location>
</feature>
<feature type="compositionally biased region" description="Basic and acidic residues" evidence="1">
    <location>
        <begin position="217"/>
        <end position="226"/>
    </location>
</feature>
<protein>
    <submittedName>
        <fullName evidence="2">Uncharacterized protein</fullName>
    </submittedName>
</protein>
<comment type="caution">
    <text evidence="2">The sequence shown here is derived from an EMBL/GenBank/DDBJ whole genome shotgun (WGS) entry which is preliminary data.</text>
</comment>
<feature type="region of interest" description="Disordered" evidence="1">
    <location>
        <begin position="216"/>
        <end position="267"/>
    </location>
</feature>
<proteinExistence type="predicted"/>
<feature type="non-terminal residue" evidence="2">
    <location>
        <position position="1"/>
    </location>
</feature>
<feature type="compositionally biased region" description="Acidic residues" evidence="1">
    <location>
        <begin position="154"/>
        <end position="170"/>
    </location>
</feature>
<gene>
    <name evidence="2" type="ORF">PENTCL1PPCAC_27285</name>
</gene>
<dbReference type="EMBL" id="BTSX01000006">
    <property type="protein sequence ID" value="GMT05111.1"/>
    <property type="molecule type" value="Genomic_DNA"/>
</dbReference>
<organism evidence="2 3">
    <name type="scientific">Pristionchus entomophagus</name>
    <dbReference type="NCBI Taxonomy" id="358040"/>
    <lineage>
        <taxon>Eukaryota</taxon>
        <taxon>Metazoa</taxon>
        <taxon>Ecdysozoa</taxon>
        <taxon>Nematoda</taxon>
        <taxon>Chromadorea</taxon>
        <taxon>Rhabditida</taxon>
        <taxon>Rhabditina</taxon>
        <taxon>Diplogasteromorpha</taxon>
        <taxon>Diplogasteroidea</taxon>
        <taxon>Neodiplogasteridae</taxon>
        <taxon>Pristionchus</taxon>
    </lineage>
</organism>
<keyword evidence="3" id="KW-1185">Reference proteome</keyword>
<sequence length="267" mass="30983">YDAKSDYENRMSRKTVHENKCYDAKSDYENRMSRKTVHENKCLPDDKLKRIARDVEMDCFLAPETHFSTHYGLIDSWEKVEMERQNIHAGRTCFSDDHWKERRGPLKKIKMDVSDLGSSDHDSFSDNEALEEREVQRRLEALKRKKRRQRRVDDDDDEADYGSEDEDGENEIFRNEYEHGRGFTLDDQGASRRLRVAMAQENSLLWEPSEFNDFIDDPIRTNDEKMSGMPISVPLPPTINPATLSAPLSPTAAAERGKEKKKGDSSC</sequence>
<evidence type="ECO:0000313" key="3">
    <source>
        <dbReference type="Proteomes" id="UP001432027"/>
    </source>
</evidence>
<feature type="compositionally biased region" description="Basic and acidic residues" evidence="1">
    <location>
        <begin position="255"/>
        <end position="267"/>
    </location>
</feature>
<evidence type="ECO:0000256" key="1">
    <source>
        <dbReference type="SAM" id="MobiDB-lite"/>
    </source>
</evidence>
<accession>A0AAV5UDS1</accession>
<dbReference type="Proteomes" id="UP001432027">
    <property type="component" value="Unassembled WGS sequence"/>
</dbReference>
<dbReference type="AlphaFoldDB" id="A0AAV5UDS1"/>
<feature type="compositionally biased region" description="Basic and acidic residues" evidence="1">
    <location>
        <begin position="111"/>
        <end position="142"/>
    </location>
</feature>
<evidence type="ECO:0000313" key="2">
    <source>
        <dbReference type="EMBL" id="GMT05111.1"/>
    </source>
</evidence>